<accession>A0A3B6VXI7</accession>
<evidence type="ECO:0000313" key="4">
    <source>
        <dbReference type="Proteomes" id="UP000010793"/>
    </source>
</evidence>
<dbReference type="KEGG" id="bpip:BPP43_03515"/>
<dbReference type="RefSeq" id="WP_014935873.1">
    <property type="nucleotide sequence ID" value="NC_019908.1"/>
</dbReference>
<organism evidence="3 4">
    <name type="scientific">Brachyspira pilosicoli P43/6/78</name>
    <dbReference type="NCBI Taxonomy" id="1042417"/>
    <lineage>
        <taxon>Bacteria</taxon>
        <taxon>Pseudomonadati</taxon>
        <taxon>Spirochaetota</taxon>
        <taxon>Spirochaetia</taxon>
        <taxon>Brachyspirales</taxon>
        <taxon>Brachyspiraceae</taxon>
        <taxon>Brachyspira</taxon>
    </lineage>
</organism>
<dbReference type="AlphaFoldDB" id="A0A3B6VXI7"/>
<feature type="coiled-coil region" evidence="1">
    <location>
        <begin position="126"/>
        <end position="160"/>
    </location>
</feature>
<keyword evidence="4" id="KW-1185">Reference proteome</keyword>
<sequence>MKLKVLIILLLNIFCLYSREQLKISIVDLNYELKNNSPLRKDIVRTINRFAYLKHPYTITVDRMKKRLFKTDELTFEQGLTVASNLKVNVAIIMDSELKLKNTNNISTNNLQTNNITNILLTNEYLQSYSNDIVNTLDKLNNYTQEKKELNDIIEEKLGNPSNTNNSSETNEYELFYNFTVIDITKNETLKEYKSIASNQANSQISEIGTYLEYYFAKSLLDSFTNENSNINLNFEIERITSSNENIIIKNSGEIIENETFKIKFNSTEDGYLYIIALQNDGNIILMHPNDFNNYMENNNIQKNNIDSNTEYTIPPENSIFKIVVSAPFGLDSFYAIFMKKEAVWLEEQYFSGEGFKSGNKTRLAEMVTKLKSSLKLKRSNNWQISKIYITSKPEIQ</sequence>
<feature type="domain" description="DUF4384" evidence="2">
    <location>
        <begin position="258"/>
        <end position="338"/>
    </location>
</feature>
<evidence type="ECO:0000256" key="1">
    <source>
        <dbReference type="SAM" id="Coils"/>
    </source>
</evidence>
<protein>
    <recommendedName>
        <fullName evidence="2">DUF4384 domain-containing protein</fullName>
    </recommendedName>
</protein>
<keyword evidence="1" id="KW-0175">Coiled coil</keyword>
<dbReference type="Proteomes" id="UP000010793">
    <property type="component" value="Chromosome"/>
</dbReference>
<reference evidence="3 4" key="1">
    <citation type="journal article" date="2013" name="Genome Announc.">
        <title>Complete Genome Sequence of the Porcine Strain Brachyspira pilosicoli P43/6/78(T.).</title>
        <authorList>
            <person name="Lin C."/>
            <person name="den Bakker H.C."/>
            <person name="Suzuki H."/>
            <person name="Lefebure T."/>
            <person name="Ponnala L."/>
            <person name="Sun Q."/>
            <person name="Stanhope M.J."/>
            <person name="Wiedmann M."/>
            <person name="Duhamel G.E."/>
        </authorList>
    </citation>
    <scope>NUCLEOTIDE SEQUENCE [LARGE SCALE GENOMIC DNA]</scope>
    <source>
        <strain evidence="3 4">P43/6/78</strain>
    </source>
</reference>
<evidence type="ECO:0000259" key="2">
    <source>
        <dbReference type="Pfam" id="PF14326"/>
    </source>
</evidence>
<name>A0A3B6VXI7_BRAPL</name>
<gene>
    <name evidence="3" type="ORF">BPP43_03515</name>
</gene>
<proteinExistence type="predicted"/>
<dbReference type="Pfam" id="PF14326">
    <property type="entry name" value="DUF4384"/>
    <property type="match status" value="1"/>
</dbReference>
<dbReference type="EMBL" id="CP002873">
    <property type="protein sequence ID" value="AGA65997.1"/>
    <property type="molecule type" value="Genomic_DNA"/>
</dbReference>
<dbReference type="InterPro" id="IPR025493">
    <property type="entry name" value="DUF4384"/>
</dbReference>
<evidence type="ECO:0000313" key="3">
    <source>
        <dbReference type="EMBL" id="AGA65997.1"/>
    </source>
</evidence>